<protein>
    <recommendedName>
        <fullName evidence="3">Prevent-host-death family protein</fullName>
    </recommendedName>
</protein>
<dbReference type="Proteomes" id="UP000216035">
    <property type="component" value="Unassembled WGS sequence"/>
</dbReference>
<evidence type="ECO:0000313" key="2">
    <source>
        <dbReference type="Proteomes" id="UP000216035"/>
    </source>
</evidence>
<organism evidence="1 2">
    <name type="scientific">Flavobacterium aurantiibacter</name>
    <dbReference type="NCBI Taxonomy" id="2023067"/>
    <lineage>
        <taxon>Bacteria</taxon>
        <taxon>Pseudomonadati</taxon>
        <taxon>Bacteroidota</taxon>
        <taxon>Flavobacteriia</taxon>
        <taxon>Flavobacteriales</taxon>
        <taxon>Flavobacteriaceae</taxon>
        <taxon>Flavobacterium</taxon>
    </lineage>
</organism>
<dbReference type="AlphaFoldDB" id="A0A255ZJ09"/>
<dbReference type="Pfam" id="PF18506">
    <property type="entry name" value="RelB-like"/>
    <property type="match status" value="1"/>
</dbReference>
<name>A0A255ZJ09_9FLAO</name>
<evidence type="ECO:0008006" key="3">
    <source>
        <dbReference type="Google" id="ProtNLM"/>
    </source>
</evidence>
<dbReference type="RefSeq" id="WP_094487148.1">
    <property type="nucleotide sequence ID" value="NZ_NOXX01000218.1"/>
</dbReference>
<proteinExistence type="predicted"/>
<dbReference type="OrthoDB" id="5773047at2"/>
<sequence length="70" mass="8210">MLTVHPQYITDAHGNKISVVLPMKDFEAIMEELEELEDIKLYDKYKQANEPSFPIDEAFTLIEKKRAQKK</sequence>
<dbReference type="InterPro" id="IPR049537">
    <property type="entry name" value="RelB-like"/>
</dbReference>
<evidence type="ECO:0000313" key="1">
    <source>
        <dbReference type="EMBL" id="OYQ41537.1"/>
    </source>
</evidence>
<reference evidence="1 2" key="1">
    <citation type="submission" date="2017-07" db="EMBL/GenBank/DDBJ databases">
        <title>Flavobacterium cyanobacteriorum sp. nov., isolated from cyanobacterial aggregates in a eutrophic lake.</title>
        <authorList>
            <person name="Cai H."/>
        </authorList>
    </citation>
    <scope>NUCLEOTIDE SEQUENCE [LARGE SCALE GENOMIC DNA]</scope>
    <source>
        <strain evidence="1 2">TH167</strain>
    </source>
</reference>
<dbReference type="EMBL" id="NOXX01000218">
    <property type="protein sequence ID" value="OYQ41537.1"/>
    <property type="molecule type" value="Genomic_DNA"/>
</dbReference>
<comment type="caution">
    <text evidence="1">The sequence shown here is derived from an EMBL/GenBank/DDBJ whole genome shotgun (WGS) entry which is preliminary data.</text>
</comment>
<keyword evidence="2" id="KW-1185">Reference proteome</keyword>
<gene>
    <name evidence="1" type="ORF">CHX27_12760</name>
</gene>
<accession>A0A255ZJ09</accession>